<evidence type="ECO:0000259" key="4">
    <source>
        <dbReference type="Pfam" id="PF07992"/>
    </source>
</evidence>
<dbReference type="InterPro" id="IPR023753">
    <property type="entry name" value="FAD/NAD-binding_dom"/>
</dbReference>
<dbReference type="Pfam" id="PF18267">
    <property type="entry name" value="Rubredoxin_C"/>
    <property type="match status" value="1"/>
</dbReference>
<dbReference type="PANTHER" id="PTHR43429">
    <property type="entry name" value="PYRIDINE NUCLEOTIDE-DISULFIDE OXIDOREDUCTASE DOMAIN-CONTAINING"/>
    <property type="match status" value="1"/>
</dbReference>
<dbReference type="InterPro" id="IPR041575">
    <property type="entry name" value="Rubredoxin_C"/>
</dbReference>
<dbReference type="PRINTS" id="PR00411">
    <property type="entry name" value="PNDRDTASEI"/>
</dbReference>
<organism evidence="6 7">
    <name type="scientific">Acetivibrio saccincola</name>
    <dbReference type="NCBI Taxonomy" id="1677857"/>
    <lineage>
        <taxon>Bacteria</taxon>
        <taxon>Bacillati</taxon>
        <taxon>Bacillota</taxon>
        <taxon>Clostridia</taxon>
        <taxon>Eubacteriales</taxon>
        <taxon>Oscillospiraceae</taxon>
        <taxon>Acetivibrio</taxon>
    </lineage>
</organism>
<dbReference type="PANTHER" id="PTHR43429:SF3">
    <property type="entry name" value="NITRITE REDUCTASE [NAD(P)H]"/>
    <property type="match status" value="1"/>
</dbReference>
<keyword evidence="2" id="KW-0285">Flavoprotein</keyword>
<reference evidence="6 7" key="1">
    <citation type="journal article" date="2018" name="Syst. Appl. Microbiol.">
        <title>Characterization and high-quality draft genome sequence of Herbivorax saccincola A7, an anaerobic, alkaliphilic, thermophilic, cellulolytic, and xylanolytic bacterium.</title>
        <authorList>
            <person name="Aikawa S."/>
            <person name="Baramee S."/>
            <person name="Sermsathanaswadi J."/>
            <person name="Thianheng P."/>
            <person name="Tachaapaikoon C."/>
            <person name="Shikata A."/>
            <person name="Waeonukul R."/>
            <person name="Pason P."/>
            <person name="Ratanakhanokchai K."/>
            <person name="Kosugi A."/>
        </authorList>
    </citation>
    <scope>NUCLEOTIDE SEQUENCE [LARGE SCALE GENOMIC DNA]</scope>
    <source>
        <strain evidence="6 7">A7</strain>
    </source>
</reference>
<dbReference type="InterPro" id="IPR050260">
    <property type="entry name" value="FAD-bd_OxRdtase"/>
</dbReference>
<gene>
    <name evidence="6" type="ORF">B9R14_00975</name>
</gene>
<dbReference type="Pfam" id="PF07992">
    <property type="entry name" value="Pyr_redox_2"/>
    <property type="match status" value="1"/>
</dbReference>
<dbReference type="EMBL" id="NEMB01000003">
    <property type="protein sequence ID" value="PQQ65476.1"/>
    <property type="molecule type" value="Genomic_DNA"/>
</dbReference>
<sequence>MRYVILGNGAAGISAAETLRSLDELSEITIISEENVPTYTKFLLPDYVGGRLPREKLFLRSMKNYEENKINLMLNKKVDKIDVENKCIKLNCGTIVEYDKLLAATGAKPVIPKIDGLENSDYLTINTITDADIIRNRASAGKNAVIVGGGLTGVETAYALKNLGMNTTIVEREDSILPQHLDSMGSEIFINQVQEDGIDVLLSKNMVFVSSGEEKYVEFSDGEKIKYDMLVIAIGTRPCLDIFEGTEIKCQRGVLVNRYLESSVKDVYAAGDVSESQSYQARGYVSGYIWSNALTQGKCAAFNMAGQPKEFTTSEAASSAVRLRDVPLISMGLVKPDENDFEVVVELDKESNMYKKIVLKDNKVKGMIFIGDVKTGNIIADYIRKYKDISDIKHLIFSGS</sequence>
<keyword evidence="3" id="KW-0274">FAD</keyword>
<dbReference type="SUPFAM" id="SSF51905">
    <property type="entry name" value="FAD/NAD(P)-binding domain"/>
    <property type="match status" value="2"/>
</dbReference>
<dbReference type="AlphaFoldDB" id="A0A2S8R6R0"/>
<feature type="domain" description="NADH-rubredoxin oxidoreductase C-terminal" evidence="5">
    <location>
        <begin position="325"/>
        <end position="385"/>
    </location>
</feature>
<comment type="cofactor">
    <cofactor evidence="1">
        <name>FAD</name>
        <dbReference type="ChEBI" id="CHEBI:57692"/>
    </cofactor>
</comment>
<dbReference type="OrthoDB" id="9807946at2"/>
<dbReference type="InterPro" id="IPR016156">
    <property type="entry name" value="FAD/NAD-linked_Rdtase_dimer_sf"/>
</dbReference>
<dbReference type="Gene3D" id="3.50.50.60">
    <property type="entry name" value="FAD/NAD(P)-binding domain"/>
    <property type="match status" value="2"/>
</dbReference>
<proteinExistence type="predicted"/>
<evidence type="ECO:0000313" key="7">
    <source>
        <dbReference type="Proteomes" id="UP000239720"/>
    </source>
</evidence>
<protein>
    <submittedName>
        <fullName evidence="6">Pyridine nucleotide-disulfide oxidoreductase</fullName>
    </submittedName>
</protein>
<evidence type="ECO:0000259" key="5">
    <source>
        <dbReference type="Pfam" id="PF18267"/>
    </source>
</evidence>
<dbReference type="PRINTS" id="PR00368">
    <property type="entry name" value="FADPNR"/>
</dbReference>
<evidence type="ECO:0000313" key="6">
    <source>
        <dbReference type="EMBL" id="PQQ65476.1"/>
    </source>
</evidence>
<dbReference type="Proteomes" id="UP000239720">
    <property type="component" value="Unassembled WGS sequence"/>
</dbReference>
<evidence type="ECO:0000256" key="2">
    <source>
        <dbReference type="ARBA" id="ARBA00022630"/>
    </source>
</evidence>
<dbReference type="GO" id="GO:0016491">
    <property type="term" value="F:oxidoreductase activity"/>
    <property type="evidence" value="ECO:0007669"/>
    <property type="project" value="InterPro"/>
</dbReference>
<evidence type="ECO:0000256" key="1">
    <source>
        <dbReference type="ARBA" id="ARBA00001974"/>
    </source>
</evidence>
<dbReference type="Gene3D" id="3.30.390.30">
    <property type="match status" value="1"/>
</dbReference>
<feature type="domain" description="FAD/NAD(P)-binding" evidence="4">
    <location>
        <begin position="2"/>
        <end position="284"/>
    </location>
</feature>
<dbReference type="RefSeq" id="WP_105367398.1">
    <property type="nucleotide sequence ID" value="NZ_DAONOL010000028.1"/>
</dbReference>
<accession>A0A2S8R6R0</accession>
<evidence type="ECO:0000256" key="3">
    <source>
        <dbReference type="ARBA" id="ARBA00022827"/>
    </source>
</evidence>
<comment type="caution">
    <text evidence="6">The sequence shown here is derived from an EMBL/GenBank/DDBJ whole genome shotgun (WGS) entry which is preliminary data.</text>
</comment>
<dbReference type="InterPro" id="IPR036188">
    <property type="entry name" value="FAD/NAD-bd_sf"/>
</dbReference>
<name>A0A2S8R6R0_9FIRM</name>